<proteinExistence type="predicted"/>
<sequence length="123" mass="13028">MPARDCSKTGCSRPAVSSLTFVYEDSTVVVGPLGRTSEPNVYDLCLEHAERMTAPRGWELIRIAGDTGAVDDLVALAAAVGPHADPAPHHPAPASAAGQRERTAPGSAAHEPRHLRVVRTERD</sequence>
<keyword evidence="3" id="KW-1185">Reference proteome</keyword>
<comment type="caution">
    <text evidence="2">The sequence shown here is derived from an EMBL/GenBank/DDBJ whole genome shotgun (WGS) entry which is preliminary data.</text>
</comment>
<evidence type="ECO:0000256" key="1">
    <source>
        <dbReference type="SAM" id="MobiDB-lite"/>
    </source>
</evidence>
<name>A0ABT0R232_9MICO</name>
<feature type="region of interest" description="Disordered" evidence="1">
    <location>
        <begin position="82"/>
        <end position="123"/>
    </location>
</feature>
<dbReference type="Pfam" id="PF12005">
    <property type="entry name" value="DUF3499"/>
    <property type="match status" value="1"/>
</dbReference>
<protein>
    <submittedName>
        <fullName evidence="2">DUF3499 domain-containing protein</fullName>
    </submittedName>
</protein>
<feature type="compositionally biased region" description="Basic and acidic residues" evidence="1">
    <location>
        <begin position="110"/>
        <end position="123"/>
    </location>
</feature>
<gene>
    <name evidence="2" type="ORF">Bequi_11270</name>
</gene>
<dbReference type="InterPro" id="IPR021888">
    <property type="entry name" value="DUF3499"/>
</dbReference>
<dbReference type="EMBL" id="JAKNCJ010000006">
    <property type="protein sequence ID" value="MCL6423951.1"/>
    <property type="molecule type" value="Genomic_DNA"/>
</dbReference>
<dbReference type="Proteomes" id="UP001203761">
    <property type="component" value="Unassembled WGS sequence"/>
</dbReference>
<dbReference type="RefSeq" id="WP_249738031.1">
    <property type="nucleotide sequence ID" value="NZ_JAKNCJ010000006.1"/>
</dbReference>
<accession>A0ABT0R232</accession>
<evidence type="ECO:0000313" key="2">
    <source>
        <dbReference type="EMBL" id="MCL6423951.1"/>
    </source>
</evidence>
<evidence type="ECO:0000313" key="3">
    <source>
        <dbReference type="Proteomes" id="UP001203761"/>
    </source>
</evidence>
<organism evidence="2 3">
    <name type="scientific">Brachybacterium equifaecis</name>
    <dbReference type="NCBI Taxonomy" id="2910770"/>
    <lineage>
        <taxon>Bacteria</taxon>
        <taxon>Bacillati</taxon>
        <taxon>Actinomycetota</taxon>
        <taxon>Actinomycetes</taxon>
        <taxon>Micrococcales</taxon>
        <taxon>Dermabacteraceae</taxon>
        <taxon>Brachybacterium</taxon>
    </lineage>
</organism>
<reference evidence="2" key="1">
    <citation type="submission" date="2022-02" db="EMBL/GenBank/DDBJ databases">
        <authorList>
            <person name="Lee M."/>
            <person name="Kim S.-J."/>
            <person name="Jung M.-Y."/>
        </authorList>
    </citation>
    <scope>NUCLEOTIDE SEQUENCE</scope>
    <source>
        <strain evidence="2">JHP9</strain>
    </source>
</reference>